<name>A0AAD5CL36_AMBAR</name>
<reference evidence="1" key="1">
    <citation type="submission" date="2022-06" db="EMBL/GenBank/DDBJ databases">
        <title>Uncovering the hologenomic basis of an extraordinary plant invasion.</title>
        <authorList>
            <person name="Bieker V.C."/>
            <person name="Martin M.D."/>
            <person name="Gilbert T."/>
            <person name="Hodgins K."/>
            <person name="Battlay P."/>
            <person name="Petersen B."/>
            <person name="Wilson J."/>
        </authorList>
    </citation>
    <scope>NUCLEOTIDE SEQUENCE</scope>
    <source>
        <strain evidence="1">AA19_3_7</strain>
        <tissue evidence="1">Leaf</tissue>
    </source>
</reference>
<keyword evidence="2" id="KW-1185">Reference proteome</keyword>
<gene>
    <name evidence="1" type="ORF">M8C21_026964</name>
</gene>
<feature type="non-terminal residue" evidence="1">
    <location>
        <position position="1"/>
    </location>
</feature>
<organism evidence="1 2">
    <name type="scientific">Ambrosia artemisiifolia</name>
    <name type="common">Common ragweed</name>
    <dbReference type="NCBI Taxonomy" id="4212"/>
    <lineage>
        <taxon>Eukaryota</taxon>
        <taxon>Viridiplantae</taxon>
        <taxon>Streptophyta</taxon>
        <taxon>Embryophyta</taxon>
        <taxon>Tracheophyta</taxon>
        <taxon>Spermatophyta</taxon>
        <taxon>Magnoliopsida</taxon>
        <taxon>eudicotyledons</taxon>
        <taxon>Gunneridae</taxon>
        <taxon>Pentapetalae</taxon>
        <taxon>asterids</taxon>
        <taxon>campanulids</taxon>
        <taxon>Asterales</taxon>
        <taxon>Asteraceae</taxon>
        <taxon>Asteroideae</taxon>
        <taxon>Heliantheae alliance</taxon>
        <taxon>Heliantheae</taxon>
        <taxon>Ambrosia</taxon>
    </lineage>
</organism>
<feature type="non-terminal residue" evidence="1">
    <location>
        <position position="122"/>
    </location>
</feature>
<comment type="caution">
    <text evidence="1">The sequence shown here is derived from an EMBL/GenBank/DDBJ whole genome shotgun (WGS) entry which is preliminary data.</text>
</comment>
<evidence type="ECO:0000313" key="1">
    <source>
        <dbReference type="EMBL" id="KAI7743828.1"/>
    </source>
</evidence>
<sequence>STVRVLCDASYIRHLCSKDEEPSAVAGLHGNIDDIFEAQFVLCFTTRCVLEGIPTELQTVRGKKNWTTVHSFGCRFTHGCCTPAVSKEKDASVCVESVLKDSVVEPNLFASMKLYRCKKIWR</sequence>
<dbReference type="EMBL" id="JAMZMK010007666">
    <property type="protein sequence ID" value="KAI7743828.1"/>
    <property type="molecule type" value="Genomic_DNA"/>
</dbReference>
<dbReference type="Proteomes" id="UP001206925">
    <property type="component" value="Unassembled WGS sequence"/>
</dbReference>
<evidence type="ECO:0000313" key="2">
    <source>
        <dbReference type="Proteomes" id="UP001206925"/>
    </source>
</evidence>
<proteinExistence type="predicted"/>
<protein>
    <submittedName>
        <fullName evidence="1">Uncharacterized protein</fullName>
    </submittedName>
</protein>
<dbReference type="AlphaFoldDB" id="A0AAD5CL36"/>
<accession>A0AAD5CL36</accession>